<dbReference type="GO" id="GO:0016829">
    <property type="term" value="F:lyase activity"/>
    <property type="evidence" value="ECO:0007669"/>
    <property type="project" value="UniProtKB-KW"/>
</dbReference>
<dbReference type="AlphaFoldDB" id="A0A0C9MS94"/>
<dbReference type="GO" id="GO:0005829">
    <property type="term" value="C:cytosol"/>
    <property type="evidence" value="ECO:0007669"/>
    <property type="project" value="TreeGrafter"/>
</dbReference>
<dbReference type="STRING" id="91626.A0A0C9MS94"/>
<dbReference type="PANTHER" id="PTHR11941">
    <property type="entry name" value="ENOYL-COA HYDRATASE-RELATED"/>
    <property type="match status" value="1"/>
</dbReference>
<dbReference type="PANTHER" id="PTHR11941:SF27">
    <property type="entry name" value="ETHYLMALONYL-COA DECARBOXYLASE"/>
    <property type="match status" value="1"/>
</dbReference>
<protein>
    <submittedName>
        <fullName evidence="2">Ethylmalonyl-CoA decarboxylase isoform b</fullName>
    </submittedName>
</protein>
<name>A0A0C9MS94_9FUNG</name>
<gene>
    <name evidence="2" type="ORF">MAM1_0342c09842</name>
</gene>
<dbReference type="CDD" id="cd06558">
    <property type="entry name" value="crotonase-like"/>
    <property type="match status" value="1"/>
</dbReference>
<dbReference type="Proteomes" id="UP000053815">
    <property type="component" value="Unassembled WGS sequence"/>
</dbReference>
<evidence type="ECO:0000313" key="3">
    <source>
        <dbReference type="Proteomes" id="UP000053815"/>
    </source>
</evidence>
<dbReference type="EMBL" id="DF836631">
    <property type="protein sequence ID" value="GAN10304.1"/>
    <property type="molecule type" value="Genomic_DNA"/>
</dbReference>
<accession>A0A0C9MS94</accession>
<dbReference type="Gene3D" id="3.90.226.10">
    <property type="entry name" value="2-enoyl-CoA Hydratase, Chain A, domain 1"/>
    <property type="match status" value="1"/>
</dbReference>
<evidence type="ECO:0000256" key="1">
    <source>
        <dbReference type="ARBA" id="ARBA00023239"/>
    </source>
</evidence>
<dbReference type="GO" id="GO:0006635">
    <property type="term" value="P:fatty acid beta-oxidation"/>
    <property type="evidence" value="ECO:0007669"/>
    <property type="project" value="TreeGrafter"/>
</dbReference>
<organism evidence="2">
    <name type="scientific">Mucor ambiguus</name>
    <dbReference type="NCBI Taxonomy" id="91626"/>
    <lineage>
        <taxon>Eukaryota</taxon>
        <taxon>Fungi</taxon>
        <taxon>Fungi incertae sedis</taxon>
        <taxon>Mucoromycota</taxon>
        <taxon>Mucoromycotina</taxon>
        <taxon>Mucoromycetes</taxon>
        <taxon>Mucorales</taxon>
        <taxon>Mucorineae</taxon>
        <taxon>Mucoraceae</taxon>
        <taxon>Mucor</taxon>
    </lineage>
</organism>
<dbReference type="Pfam" id="PF00378">
    <property type="entry name" value="ECH_1"/>
    <property type="match status" value="1"/>
</dbReference>
<dbReference type="OrthoDB" id="410701at2759"/>
<dbReference type="SUPFAM" id="SSF52096">
    <property type="entry name" value="ClpP/crotonase"/>
    <property type="match status" value="1"/>
</dbReference>
<reference evidence="2" key="1">
    <citation type="submission" date="2014-09" db="EMBL/GenBank/DDBJ databases">
        <title>Draft genome sequence of an oleaginous Mucoromycotina fungus Mucor ambiguus NBRC6742.</title>
        <authorList>
            <person name="Takeda I."/>
            <person name="Yamane N."/>
            <person name="Morita T."/>
            <person name="Tamano K."/>
            <person name="Machida M."/>
            <person name="Baker S."/>
            <person name="Koike H."/>
        </authorList>
    </citation>
    <scope>NUCLEOTIDE SEQUENCE</scope>
    <source>
        <strain evidence="2">NBRC 6742</strain>
    </source>
</reference>
<keyword evidence="1" id="KW-0456">Lyase</keyword>
<sequence>MNKTIELLANKGQGTIRLDLNYQPGIALLTIDNPKRHNALSGKMMVEFHQVVSELERKSTNGLVALLVIGGGQSSFCAGLDLSFAREHVKSADMSLAMNELMQYTIERLYRLPLITMAVVTGGAIGGGSELVTAFDFVCMSQTAFIHFVQTRMGVSSPWSGARRLVSLVGRKKALLWMAGGYRLTAQECIKGGLADLIVEKDNECLNASLLYLKPFLMDDRTGQRVSPNAVRGMKQLISRQMKEDDGDFEKKIFASTVFSKL</sequence>
<dbReference type="InterPro" id="IPR029045">
    <property type="entry name" value="ClpP/crotonase-like_dom_sf"/>
</dbReference>
<evidence type="ECO:0000313" key="2">
    <source>
        <dbReference type="EMBL" id="GAN10304.1"/>
    </source>
</evidence>
<dbReference type="InterPro" id="IPR001753">
    <property type="entry name" value="Enoyl-CoA_hydra/iso"/>
</dbReference>
<proteinExistence type="predicted"/>
<keyword evidence="3" id="KW-1185">Reference proteome</keyword>